<organism evidence="6 7">
    <name type="scientific">Haloarcula pellucida</name>
    <dbReference type="NCBI Taxonomy" id="1427151"/>
    <lineage>
        <taxon>Archaea</taxon>
        <taxon>Methanobacteriati</taxon>
        <taxon>Methanobacteriota</taxon>
        <taxon>Stenosarchaea group</taxon>
        <taxon>Halobacteria</taxon>
        <taxon>Halobacteriales</taxon>
        <taxon>Haloarculaceae</taxon>
        <taxon>Haloarcula</taxon>
    </lineage>
</organism>
<feature type="transmembrane region" description="Helical" evidence="5">
    <location>
        <begin position="222"/>
        <end position="241"/>
    </location>
</feature>
<dbReference type="InterPro" id="IPR050475">
    <property type="entry name" value="Prenyltransferase_related"/>
</dbReference>
<evidence type="ECO:0000256" key="4">
    <source>
        <dbReference type="ARBA" id="ARBA00023136"/>
    </source>
</evidence>
<feature type="transmembrane region" description="Helical" evidence="5">
    <location>
        <begin position="117"/>
        <end position="138"/>
    </location>
</feature>
<dbReference type="RefSeq" id="WP_189001750.1">
    <property type="nucleotide sequence ID" value="NZ_BMOU01000007.1"/>
</dbReference>
<dbReference type="GO" id="GO:0016765">
    <property type="term" value="F:transferase activity, transferring alkyl or aryl (other than methyl) groups"/>
    <property type="evidence" value="ECO:0007669"/>
    <property type="project" value="InterPro"/>
</dbReference>
<sequence>MAYHSRSTPAQVWQTLTHSLWWAQQLSVLQGVVAAAKAAFAAVLLGVTAPAAPVVVGLVSFAVYTANDLADIEEDAINCPERSSFVTDHPVVVAGLAVGGLLLGAGIALWAGGPDALVVALIPVVACVLYSVPLAPGWRRLKDVFVVNTGLVALAWASTVTLLPLAVAGRPIGPVAVAVCLFFFLRSFVSVEVFNVRDVVGDRATGVETLPVVLGVGRTRQVLALLDGCSLAVLVALTPVAHAALPAVFALPVVSYSLSLTWVLDRTNAMDTLCLAKDGEYLLLGLVALAV</sequence>
<feature type="transmembrane region" description="Helical" evidence="5">
    <location>
        <begin position="145"/>
        <end position="166"/>
    </location>
</feature>
<evidence type="ECO:0000256" key="1">
    <source>
        <dbReference type="ARBA" id="ARBA00004651"/>
    </source>
</evidence>
<name>A0A830GUG5_9EURY</name>
<evidence type="ECO:0000256" key="5">
    <source>
        <dbReference type="SAM" id="Phobius"/>
    </source>
</evidence>
<keyword evidence="7" id="KW-1185">Reference proteome</keyword>
<feature type="transmembrane region" description="Helical" evidence="5">
    <location>
        <begin position="91"/>
        <end position="111"/>
    </location>
</feature>
<comment type="caution">
    <text evidence="6">The sequence shown here is derived from an EMBL/GenBank/DDBJ whole genome shotgun (WGS) entry which is preliminary data.</text>
</comment>
<reference evidence="6" key="1">
    <citation type="journal article" date="2014" name="Int. J. Syst. Evol. Microbiol.">
        <title>Complete genome sequence of Corynebacterium casei LMG S-19264T (=DSM 44701T), isolated from a smear-ripened cheese.</title>
        <authorList>
            <consortium name="US DOE Joint Genome Institute (JGI-PGF)"/>
            <person name="Walter F."/>
            <person name="Albersmeier A."/>
            <person name="Kalinowski J."/>
            <person name="Ruckert C."/>
        </authorList>
    </citation>
    <scope>NUCLEOTIDE SEQUENCE</scope>
    <source>
        <strain evidence="6">JCM 17820</strain>
    </source>
</reference>
<dbReference type="PANTHER" id="PTHR42723">
    <property type="entry name" value="CHLOROPHYLL SYNTHASE"/>
    <property type="match status" value="1"/>
</dbReference>
<dbReference type="EMBL" id="BMOU01000007">
    <property type="protein sequence ID" value="GGO02868.1"/>
    <property type="molecule type" value="Genomic_DNA"/>
</dbReference>
<evidence type="ECO:0008006" key="8">
    <source>
        <dbReference type="Google" id="ProtNLM"/>
    </source>
</evidence>
<evidence type="ECO:0000256" key="2">
    <source>
        <dbReference type="ARBA" id="ARBA00022692"/>
    </source>
</evidence>
<dbReference type="PANTHER" id="PTHR42723:SF1">
    <property type="entry name" value="CHLOROPHYLL SYNTHASE, CHLOROPLASTIC"/>
    <property type="match status" value="1"/>
</dbReference>
<feature type="transmembrane region" description="Helical" evidence="5">
    <location>
        <begin position="172"/>
        <end position="189"/>
    </location>
</feature>
<keyword evidence="3 5" id="KW-1133">Transmembrane helix</keyword>
<evidence type="ECO:0000313" key="6">
    <source>
        <dbReference type="EMBL" id="GGO02868.1"/>
    </source>
</evidence>
<accession>A0A830GUG5</accession>
<evidence type="ECO:0000313" key="7">
    <source>
        <dbReference type="Proteomes" id="UP000605784"/>
    </source>
</evidence>
<keyword evidence="2 5" id="KW-0812">Transmembrane</keyword>
<protein>
    <recommendedName>
        <fullName evidence="8">4-hydroxybenzoate polyprenyltransferase</fullName>
    </recommendedName>
</protein>
<dbReference type="GO" id="GO:0005886">
    <property type="term" value="C:plasma membrane"/>
    <property type="evidence" value="ECO:0007669"/>
    <property type="project" value="UniProtKB-SubCell"/>
</dbReference>
<dbReference type="Pfam" id="PF01040">
    <property type="entry name" value="UbiA"/>
    <property type="match status" value="1"/>
</dbReference>
<comment type="subcellular location">
    <subcellularLocation>
        <location evidence="1">Cell membrane</location>
        <topology evidence="1">Multi-pass membrane protein</topology>
    </subcellularLocation>
</comment>
<dbReference type="InterPro" id="IPR000537">
    <property type="entry name" value="UbiA_prenyltransferase"/>
</dbReference>
<gene>
    <name evidence="6" type="ORF">GCM10009030_37880</name>
</gene>
<proteinExistence type="predicted"/>
<dbReference type="Proteomes" id="UP000605784">
    <property type="component" value="Unassembled WGS sequence"/>
</dbReference>
<dbReference type="AlphaFoldDB" id="A0A830GUG5"/>
<evidence type="ECO:0000256" key="3">
    <source>
        <dbReference type="ARBA" id="ARBA00022989"/>
    </source>
</evidence>
<dbReference type="Gene3D" id="1.10.357.140">
    <property type="entry name" value="UbiA prenyltransferase"/>
    <property type="match status" value="1"/>
</dbReference>
<reference evidence="6" key="2">
    <citation type="submission" date="2020-09" db="EMBL/GenBank/DDBJ databases">
        <authorList>
            <person name="Sun Q."/>
            <person name="Ohkuma M."/>
        </authorList>
    </citation>
    <scope>NUCLEOTIDE SEQUENCE</scope>
    <source>
        <strain evidence="6">JCM 17820</strain>
    </source>
</reference>
<keyword evidence="4 5" id="KW-0472">Membrane</keyword>
<dbReference type="InterPro" id="IPR044878">
    <property type="entry name" value="UbiA_sf"/>
</dbReference>